<name>A0A1X2G3L8_9FUNG</name>
<feature type="compositionally biased region" description="Basic and acidic residues" evidence="8">
    <location>
        <begin position="465"/>
        <end position="477"/>
    </location>
</feature>
<protein>
    <recommendedName>
        <fullName evidence="9">mRNA decay factor PAT1 domain-containing protein</fullName>
    </recommendedName>
</protein>
<feature type="compositionally biased region" description="Polar residues" evidence="8">
    <location>
        <begin position="390"/>
        <end position="401"/>
    </location>
</feature>
<comment type="caution">
    <text evidence="10">The sequence shown here is derived from an EMBL/GenBank/DDBJ whole genome shotgun (WGS) entry which is preliminary data.</text>
</comment>
<keyword evidence="6" id="KW-0539">Nucleus</keyword>
<feature type="compositionally biased region" description="Acidic residues" evidence="8">
    <location>
        <begin position="46"/>
        <end position="71"/>
    </location>
</feature>
<dbReference type="Pfam" id="PF09770">
    <property type="entry name" value="PAT1"/>
    <property type="match status" value="2"/>
</dbReference>
<evidence type="ECO:0000256" key="2">
    <source>
        <dbReference type="ARBA" id="ARBA00004201"/>
    </source>
</evidence>
<keyword evidence="5" id="KW-0694">RNA-binding</keyword>
<keyword evidence="11" id="KW-1185">Reference proteome</keyword>
<evidence type="ECO:0000313" key="10">
    <source>
        <dbReference type="EMBL" id="ORX43994.1"/>
    </source>
</evidence>
<evidence type="ECO:0000256" key="7">
    <source>
        <dbReference type="SAM" id="Coils"/>
    </source>
</evidence>
<reference evidence="10 11" key="1">
    <citation type="submission" date="2016-07" db="EMBL/GenBank/DDBJ databases">
        <title>Pervasive Adenine N6-methylation of Active Genes in Fungi.</title>
        <authorList>
            <consortium name="DOE Joint Genome Institute"/>
            <person name="Mondo S.J."/>
            <person name="Dannebaum R.O."/>
            <person name="Kuo R.C."/>
            <person name="Labutti K."/>
            <person name="Haridas S."/>
            <person name="Kuo A."/>
            <person name="Salamov A."/>
            <person name="Ahrendt S.R."/>
            <person name="Lipzen A."/>
            <person name="Sullivan W."/>
            <person name="Andreopoulos W.B."/>
            <person name="Clum A."/>
            <person name="Lindquist E."/>
            <person name="Daum C."/>
            <person name="Ramamoorthy G.K."/>
            <person name="Gryganskyi A."/>
            <person name="Culley D."/>
            <person name="Magnuson J.K."/>
            <person name="James T.Y."/>
            <person name="O'Malley M.A."/>
            <person name="Stajich J.E."/>
            <person name="Spatafora J.W."/>
            <person name="Visel A."/>
            <person name="Grigoriev I.V."/>
        </authorList>
    </citation>
    <scope>NUCLEOTIDE SEQUENCE [LARGE SCALE GENOMIC DNA]</scope>
    <source>
        <strain evidence="10 11">NRRL 3301</strain>
    </source>
</reference>
<feature type="region of interest" description="Disordered" evidence="8">
    <location>
        <begin position="458"/>
        <end position="477"/>
    </location>
</feature>
<accession>A0A1X2G3L8</accession>
<feature type="domain" description="mRNA decay factor PAT1" evidence="9">
    <location>
        <begin position="4"/>
        <end position="281"/>
    </location>
</feature>
<dbReference type="Proteomes" id="UP000242146">
    <property type="component" value="Unassembled WGS sequence"/>
</dbReference>
<keyword evidence="7" id="KW-0175">Coiled coil</keyword>
<evidence type="ECO:0000256" key="3">
    <source>
        <dbReference type="ARBA" id="ARBA00009138"/>
    </source>
</evidence>
<dbReference type="InterPro" id="IPR039900">
    <property type="entry name" value="Pat1-like"/>
</dbReference>
<comment type="subcellular location">
    <subcellularLocation>
        <location evidence="2">Cytoplasm</location>
        <location evidence="2">P-body</location>
    </subcellularLocation>
    <subcellularLocation>
        <location evidence="1">Nucleus</location>
    </subcellularLocation>
</comment>
<dbReference type="EMBL" id="MCGT01000051">
    <property type="protein sequence ID" value="ORX43994.1"/>
    <property type="molecule type" value="Genomic_DNA"/>
</dbReference>
<evidence type="ECO:0000256" key="6">
    <source>
        <dbReference type="ARBA" id="ARBA00023242"/>
    </source>
</evidence>
<dbReference type="PANTHER" id="PTHR21551:SF0">
    <property type="entry name" value="PROTEIN ASSOCIATED WITH TOPO II RELATED-1, ISOFORM A"/>
    <property type="match status" value="1"/>
</dbReference>
<organism evidence="10 11">
    <name type="scientific">Hesseltinella vesiculosa</name>
    <dbReference type="NCBI Taxonomy" id="101127"/>
    <lineage>
        <taxon>Eukaryota</taxon>
        <taxon>Fungi</taxon>
        <taxon>Fungi incertae sedis</taxon>
        <taxon>Mucoromycota</taxon>
        <taxon>Mucoromycotina</taxon>
        <taxon>Mucoromycetes</taxon>
        <taxon>Mucorales</taxon>
        <taxon>Cunninghamellaceae</taxon>
        <taxon>Hesseltinella</taxon>
    </lineage>
</organism>
<dbReference type="STRING" id="101127.A0A1X2G3L8"/>
<evidence type="ECO:0000256" key="8">
    <source>
        <dbReference type="SAM" id="MobiDB-lite"/>
    </source>
</evidence>
<dbReference type="PANTHER" id="PTHR21551">
    <property type="entry name" value="TOPOISOMERASE II-ASSOCIATED PROTEIN PAT1"/>
    <property type="match status" value="1"/>
</dbReference>
<feature type="region of interest" description="Disordered" evidence="8">
    <location>
        <begin position="45"/>
        <end position="71"/>
    </location>
</feature>
<proteinExistence type="inferred from homology"/>
<evidence type="ECO:0000256" key="4">
    <source>
        <dbReference type="ARBA" id="ARBA00022490"/>
    </source>
</evidence>
<gene>
    <name evidence="10" type="ORF">DM01DRAFT_1340550</name>
</gene>
<feature type="coiled-coil region" evidence="7">
    <location>
        <begin position="255"/>
        <end position="282"/>
    </location>
</feature>
<evidence type="ECO:0000256" key="1">
    <source>
        <dbReference type="ARBA" id="ARBA00004123"/>
    </source>
</evidence>
<feature type="domain" description="mRNA decay factor PAT1" evidence="9">
    <location>
        <begin position="291"/>
        <end position="763"/>
    </location>
</feature>
<dbReference type="GO" id="GO:0033962">
    <property type="term" value="P:P-body assembly"/>
    <property type="evidence" value="ECO:0007669"/>
    <property type="project" value="TreeGrafter"/>
</dbReference>
<dbReference type="GO" id="GO:0005634">
    <property type="term" value="C:nucleus"/>
    <property type="evidence" value="ECO:0007669"/>
    <property type="project" value="UniProtKB-SubCell"/>
</dbReference>
<dbReference type="GO" id="GO:0000932">
    <property type="term" value="C:P-body"/>
    <property type="evidence" value="ECO:0007669"/>
    <property type="project" value="UniProtKB-SubCell"/>
</dbReference>
<evidence type="ECO:0000313" key="11">
    <source>
        <dbReference type="Proteomes" id="UP000242146"/>
    </source>
</evidence>
<evidence type="ECO:0000259" key="9">
    <source>
        <dbReference type="Pfam" id="PF09770"/>
    </source>
</evidence>
<feature type="region of interest" description="Disordered" evidence="8">
    <location>
        <begin position="144"/>
        <end position="169"/>
    </location>
</feature>
<dbReference type="InterPro" id="IPR019167">
    <property type="entry name" value="PAT1_dom"/>
</dbReference>
<dbReference type="OrthoDB" id="74835at2759"/>
<dbReference type="GO" id="GO:0003723">
    <property type="term" value="F:RNA binding"/>
    <property type="evidence" value="ECO:0007669"/>
    <property type="project" value="UniProtKB-KW"/>
</dbReference>
<sequence length="770" mass="87724">MGDSFFGFNTGLPSMTDDELRMAQKERAAREDADVYDFASLRHELGDDDFDDGLGDQLEEAGDDLNDETFGDDTIGKDFDFAATTAQFTSKLPDDERMRHHKPNEIAQAHSPAQQHPQGSWQNEDLDRQHREANAIWSDFAQSQHQQHRQQPGYFQGTPPSSSMMQPPRGAMSLDEMEAELHRQRQQPAFSADQGLPGKKMMSLAEVEAAMLQRNHDLHHQQQLHFQQQQQSSAMPPMPMSPFGGFANVPPNNAMQQEQLRMAALQRQHQEFMEQMNKEREMRRIDDVRKSRYDNLMTQYDKDLVQRIQLHQLASGDPYADDFYYQVYSSLRMRASGTKPAEGGRGRDSRRDNSMMARMNQQVQRIVNDAKRRPKQTQVTLEGALGKITTLSTRNPRQVLQVSDKKPHDGSPTHIHASESTSTITPKVKSLGSMNDRRRLLNTVESLYSKILELEQMRRQGPARSRRDDDEEQERKLEEWNEQYSVKVQQLWDSLHIMEDNKEQTPLLVAVLTVNKGKKLIPRIIRPLTHDQNLSILSVILAHFSQLQVCRPVIYPGTQVASTEDAQRFVSYEDMDLFMNATAPALLSFITEAPMKVVIALTRLLMEKNDIRYVAQTKPGLAFLTMLLSRAEILKQGGGALHGYAPPSVEELSLWQDVYTALFQALQGRFASIFPAVYYLVPSNPSMDMNQLLLNIDDMYIWQFLAAIAVGASMEQQHVLVTEVRDRVMENIILAKSNRLPLDRATHRIDNTNLFLHSLGLDASQVSAPL</sequence>
<evidence type="ECO:0000256" key="5">
    <source>
        <dbReference type="ARBA" id="ARBA00022884"/>
    </source>
</evidence>
<keyword evidence="4" id="KW-0963">Cytoplasm</keyword>
<comment type="similarity">
    <text evidence="3">Belongs to the PAT1 family.</text>
</comment>
<dbReference type="GO" id="GO:0000290">
    <property type="term" value="P:deadenylation-dependent decapping of nuclear-transcribed mRNA"/>
    <property type="evidence" value="ECO:0007669"/>
    <property type="project" value="InterPro"/>
</dbReference>
<dbReference type="AlphaFoldDB" id="A0A1X2G3L8"/>
<feature type="region of interest" description="Disordered" evidence="8">
    <location>
        <begin position="390"/>
        <end position="431"/>
    </location>
</feature>